<dbReference type="InterPro" id="IPR000742">
    <property type="entry name" value="EGF"/>
</dbReference>
<keyword evidence="5" id="KW-0645">Protease</keyword>
<dbReference type="PROSITE" id="PS01186">
    <property type="entry name" value="EGF_2"/>
    <property type="match status" value="1"/>
</dbReference>
<dbReference type="SMART" id="SM00020">
    <property type="entry name" value="Tryp_SPc"/>
    <property type="match status" value="1"/>
</dbReference>
<dbReference type="Proteomes" id="UP001497482">
    <property type="component" value="Chromosome 22"/>
</dbReference>
<dbReference type="CDD" id="cd00054">
    <property type="entry name" value="EGF_CA"/>
    <property type="match status" value="1"/>
</dbReference>
<comment type="subcellular location">
    <subcellularLocation>
        <location evidence="1">Secreted</location>
    </subcellularLocation>
</comment>
<dbReference type="PROSITE" id="PS50998">
    <property type="entry name" value="GLA_2"/>
    <property type="match status" value="1"/>
</dbReference>
<feature type="domain" description="EGF-like" evidence="13">
    <location>
        <begin position="81"/>
        <end position="117"/>
    </location>
</feature>
<dbReference type="InterPro" id="IPR001881">
    <property type="entry name" value="EGF-like_Ca-bd_dom"/>
</dbReference>
<feature type="disulfide bond" evidence="12">
    <location>
        <begin position="107"/>
        <end position="116"/>
    </location>
</feature>
<dbReference type="AlphaFoldDB" id="A0AAV2LC21"/>
<dbReference type="GO" id="GO:0006508">
    <property type="term" value="P:proteolysis"/>
    <property type="evidence" value="ECO:0007669"/>
    <property type="project" value="UniProtKB-KW"/>
</dbReference>
<keyword evidence="3" id="KW-0964">Secreted</keyword>
<evidence type="ECO:0000256" key="8">
    <source>
        <dbReference type="ARBA" id="ARBA00022801"/>
    </source>
</evidence>
<evidence type="ECO:0000256" key="2">
    <source>
        <dbReference type="ARBA" id="ARBA00022479"/>
    </source>
</evidence>
<dbReference type="InterPro" id="IPR000152">
    <property type="entry name" value="EGF-type_Asp/Asn_hydroxyl_site"/>
</dbReference>
<dbReference type="PROSITE" id="PS00011">
    <property type="entry name" value="GLA_1"/>
    <property type="match status" value="1"/>
</dbReference>
<keyword evidence="7" id="KW-0677">Repeat</keyword>
<dbReference type="InterPro" id="IPR043504">
    <property type="entry name" value="Peptidase_S1_PA_chymotrypsin"/>
</dbReference>
<evidence type="ECO:0000259" key="15">
    <source>
        <dbReference type="PROSITE" id="PS50998"/>
    </source>
</evidence>
<dbReference type="SMART" id="SM00069">
    <property type="entry name" value="GLA"/>
    <property type="match status" value="1"/>
</dbReference>
<dbReference type="Pfam" id="PF00594">
    <property type="entry name" value="Gla"/>
    <property type="match status" value="1"/>
</dbReference>
<evidence type="ECO:0008006" key="18">
    <source>
        <dbReference type="Google" id="ProtNLM"/>
    </source>
</evidence>
<feature type="domain" description="Peptidase S1" evidence="14">
    <location>
        <begin position="213"/>
        <end position="454"/>
    </location>
</feature>
<dbReference type="SMART" id="SM00181">
    <property type="entry name" value="EGF"/>
    <property type="match status" value="2"/>
</dbReference>
<accession>A0AAV2LC21</accession>
<dbReference type="Pfam" id="PF00089">
    <property type="entry name" value="Trypsin"/>
    <property type="match status" value="1"/>
</dbReference>
<evidence type="ECO:0000259" key="14">
    <source>
        <dbReference type="PROSITE" id="PS50240"/>
    </source>
</evidence>
<organism evidence="16 17">
    <name type="scientific">Knipowitschia caucasica</name>
    <name type="common">Caucasian dwarf goby</name>
    <name type="synonym">Pomatoschistus caucasicus</name>
    <dbReference type="NCBI Taxonomy" id="637954"/>
    <lineage>
        <taxon>Eukaryota</taxon>
        <taxon>Metazoa</taxon>
        <taxon>Chordata</taxon>
        <taxon>Craniata</taxon>
        <taxon>Vertebrata</taxon>
        <taxon>Euteleostomi</taxon>
        <taxon>Actinopterygii</taxon>
        <taxon>Neopterygii</taxon>
        <taxon>Teleostei</taxon>
        <taxon>Neoteleostei</taxon>
        <taxon>Acanthomorphata</taxon>
        <taxon>Gobiaria</taxon>
        <taxon>Gobiiformes</taxon>
        <taxon>Gobioidei</taxon>
        <taxon>Gobiidae</taxon>
        <taxon>Gobiinae</taxon>
        <taxon>Knipowitschia</taxon>
    </lineage>
</organism>
<dbReference type="GO" id="GO:0005509">
    <property type="term" value="F:calcium ion binding"/>
    <property type="evidence" value="ECO:0007669"/>
    <property type="project" value="InterPro"/>
</dbReference>
<dbReference type="Gene3D" id="4.10.740.10">
    <property type="entry name" value="Coagulation Factor IX"/>
    <property type="match status" value="1"/>
</dbReference>
<evidence type="ECO:0000313" key="17">
    <source>
        <dbReference type="Proteomes" id="UP001497482"/>
    </source>
</evidence>
<evidence type="ECO:0000256" key="10">
    <source>
        <dbReference type="ARBA" id="ARBA00023157"/>
    </source>
</evidence>
<dbReference type="InterPro" id="IPR035972">
    <property type="entry name" value="GLA-like_dom_SF"/>
</dbReference>
<evidence type="ECO:0000313" key="16">
    <source>
        <dbReference type="EMBL" id="CAL1597979.1"/>
    </source>
</evidence>
<reference evidence="16 17" key="1">
    <citation type="submission" date="2024-04" db="EMBL/GenBank/DDBJ databases">
        <authorList>
            <person name="Waldvogel A.-M."/>
            <person name="Schoenle A."/>
        </authorList>
    </citation>
    <scope>NUCLEOTIDE SEQUENCE [LARGE SCALE GENOMIC DNA]</scope>
</reference>
<protein>
    <recommendedName>
        <fullName evidence="18">Protein Z, vitamin K-dependent plasma glycoprotein b</fullName>
    </recommendedName>
</protein>
<keyword evidence="8" id="KW-0378">Hydrolase</keyword>
<dbReference type="PROSITE" id="PS01187">
    <property type="entry name" value="EGF_CA"/>
    <property type="match status" value="1"/>
</dbReference>
<dbReference type="SMART" id="SM00179">
    <property type="entry name" value="EGF_CA"/>
    <property type="match status" value="2"/>
</dbReference>
<dbReference type="PRINTS" id="PR00001">
    <property type="entry name" value="GLABLOOD"/>
</dbReference>
<keyword evidence="11" id="KW-0325">Glycoprotein</keyword>
<dbReference type="SUPFAM" id="SSF57196">
    <property type="entry name" value="EGF/Laminin"/>
    <property type="match status" value="1"/>
</dbReference>
<dbReference type="InterPro" id="IPR017857">
    <property type="entry name" value="Coagulation_fac-like_Gla_dom"/>
</dbReference>
<keyword evidence="2" id="KW-0301">Gamma-carboxyglutamic acid</keyword>
<dbReference type="PANTHER" id="PTHR24278:SF35">
    <property type="entry name" value="PROTEIN Z, VITAMIN K-DEPENDENT PLASMA GLYCOPROTEIN B"/>
    <property type="match status" value="1"/>
</dbReference>
<dbReference type="Gene3D" id="2.40.10.10">
    <property type="entry name" value="Trypsin-like serine proteases"/>
    <property type="match status" value="2"/>
</dbReference>
<name>A0AAV2LC21_KNICA</name>
<dbReference type="GO" id="GO:0004252">
    <property type="term" value="F:serine-type endopeptidase activity"/>
    <property type="evidence" value="ECO:0007669"/>
    <property type="project" value="InterPro"/>
</dbReference>
<dbReference type="GO" id="GO:0007596">
    <property type="term" value="P:blood coagulation"/>
    <property type="evidence" value="ECO:0007669"/>
    <property type="project" value="InterPro"/>
</dbReference>
<evidence type="ECO:0000256" key="6">
    <source>
        <dbReference type="ARBA" id="ARBA00022729"/>
    </source>
</evidence>
<evidence type="ECO:0000256" key="7">
    <source>
        <dbReference type="ARBA" id="ARBA00022737"/>
    </source>
</evidence>
<evidence type="ECO:0000256" key="3">
    <source>
        <dbReference type="ARBA" id="ARBA00022525"/>
    </source>
</evidence>
<gene>
    <name evidence="16" type="ORF">KC01_LOCUS26440</name>
</gene>
<dbReference type="PIRSF" id="PIRSF001143">
    <property type="entry name" value="Factor_X"/>
    <property type="match status" value="1"/>
</dbReference>
<dbReference type="SUPFAM" id="SSF50494">
    <property type="entry name" value="Trypsin-like serine proteases"/>
    <property type="match status" value="1"/>
</dbReference>
<dbReference type="InterPro" id="IPR012224">
    <property type="entry name" value="Pept_S1A_FX"/>
</dbReference>
<dbReference type="PROSITE" id="PS00022">
    <property type="entry name" value="EGF_1"/>
    <property type="match status" value="1"/>
</dbReference>
<dbReference type="InterPro" id="IPR018097">
    <property type="entry name" value="EGF_Ca-bd_CS"/>
</dbReference>
<dbReference type="GO" id="GO:0005615">
    <property type="term" value="C:extracellular space"/>
    <property type="evidence" value="ECO:0007669"/>
    <property type="project" value="TreeGrafter"/>
</dbReference>
<proteinExistence type="predicted"/>
<keyword evidence="17" id="KW-1185">Reference proteome</keyword>
<dbReference type="PANTHER" id="PTHR24278">
    <property type="entry name" value="COAGULATION FACTOR"/>
    <property type="match status" value="1"/>
</dbReference>
<evidence type="ECO:0000259" key="13">
    <source>
        <dbReference type="PROSITE" id="PS50026"/>
    </source>
</evidence>
<dbReference type="InterPro" id="IPR000294">
    <property type="entry name" value="GLA_domain"/>
</dbReference>
<feature type="domain" description="Gla" evidence="15">
    <location>
        <begin position="35"/>
        <end position="81"/>
    </location>
</feature>
<evidence type="ECO:0000256" key="4">
    <source>
        <dbReference type="ARBA" id="ARBA00022536"/>
    </source>
</evidence>
<evidence type="ECO:0000256" key="5">
    <source>
        <dbReference type="ARBA" id="ARBA00022670"/>
    </source>
</evidence>
<evidence type="ECO:0000256" key="1">
    <source>
        <dbReference type="ARBA" id="ARBA00004613"/>
    </source>
</evidence>
<dbReference type="Gene3D" id="2.10.25.10">
    <property type="entry name" value="Laminin"/>
    <property type="match status" value="2"/>
</dbReference>
<dbReference type="PROSITE" id="PS50240">
    <property type="entry name" value="TRYPSIN_DOM"/>
    <property type="match status" value="1"/>
</dbReference>
<dbReference type="Pfam" id="PF00008">
    <property type="entry name" value="EGF"/>
    <property type="match status" value="1"/>
</dbReference>
<evidence type="ECO:0000256" key="12">
    <source>
        <dbReference type="PROSITE-ProRule" id="PRU00076"/>
    </source>
</evidence>
<evidence type="ECO:0000256" key="11">
    <source>
        <dbReference type="ARBA" id="ARBA00023180"/>
    </source>
</evidence>
<dbReference type="PROSITE" id="PS00010">
    <property type="entry name" value="ASX_HYDROXYL"/>
    <property type="match status" value="1"/>
</dbReference>
<keyword evidence="4 12" id="KW-0245">EGF-like domain</keyword>
<dbReference type="FunFam" id="2.10.25.10:FF:000122">
    <property type="entry name" value="Protein crumbs homolog 2"/>
    <property type="match status" value="1"/>
</dbReference>
<keyword evidence="9" id="KW-0106">Calcium</keyword>
<keyword evidence="6" id="KW-0732">Signal</keyword>
<dbReference type="PROSITE" id="PS50026">
    <property type="entry name" value="EGF_3"/>
    <property type="match status" value="1"/>
</dbReference>
<dbReference type="InterPro" id="IPR050442">
    <property type="entry name" value="Peptidase_S1_coag_factors"/>
</dbReference>
<dbReference type="InterPro" id="IPR001254">
    <property type="entry name" value="Trypsin_dom"/>
</dbReference>
<sequence>MAVCRALLWSCLLVSSVCVFGLYTGPNLFLRSKRANSFLLEEILQGNLERECFEEICVYEEAREVFEDTHHTSMFWAQYVDGDQCVSAPCGHGGICTDGVGGFTCTCPAPFFGPTCELGPGTRPDQDPAQDPAQDPLVKASIPCPLSGPSSCEQLCTASDFSYSCSCLQGYTLRSDQRSCRPAGTTVETPCGQIPNQHQSNASHTVCTNQHCPWQVLVLDSSGLEICKGALLGLSSVLTSAHCVWSQLGPDLDSNPLFIRFSGQQGSVRVTSAHVHDRFSLANLDYDLALLHMPRPSPRSPAPLHLCVPIHRDHADRVLARHWSLLLVGGTGGGARALTLDECRRKTNRRITNKMFCLEREGLWVEPEEKGGLEAEQDDHHIQTQPTELETNQSLSSFSVTPGRALGTPVVSLHKGTAYIVGVLSSVSPAGGRAQVLIVTKLSRHMTWLQQRASHMTEQEVDLLQP</sequence>
<evidence type="ECO:0000256" key="9">
    <source>
        <dbReference type="ARBA" id="ARBA00022837"/>
    </source>
</evidence>
<dbReference type="FunFam" id="4.10.740.10:FF:000001">
    <property type="entry name" value="vitamin K-dependent protein S"/>
    <property type="match status" value="1"/>
</dbReference>
<keyword evidence="10 12" id="KW-1015">Disulfide bond</keyword>
<dbReference type="EMBL" id="OZ035844">
    <property type="protein sequence ID" value="CAL1597979.1"/>
    <property type="molecule type" value="Genomic_DNA"/>
</dbReference>
<dbReference type="InterPro" id="IPR009003">
    <property type="entry name" value="Peptidase_S1_PA"/>
</dbReference>
<dbReference type="SUPFAM" id="SSF57630">
    <property type="entry name" value="GLA-domain"/>
    <property type="match status" value="1"/>
</dbReference>
<comment type="caution">
    <text evidence="12">Lacks conserved residue(s) required for the propagation of feature annotation.</text>
</comment>